<keyword evidence="2" id="KW-0238">DNA-binding</keyword>
<dbReference type="InterPro" id="IPR011256">
    <property type="entry name" value="Reg_factor_effector_dom_sf"/>
</dbReference>
<dbReference type="InterPro" id="IPR029442">
    <property type="entry name" value="GyrI-like"/>
</dbReference>
<dbReference type="Gene3D" id="3.20.80.10">
    <property type="entry name" value="Regulatory factor, effector binding domain"/>
    <property type="match status" value="1"/>
</dbReference>
<dbReference type="Pfam" id="PF06445">
    <property type="entry name" value="GyrI-like"/>
    <property type="match status" value="1"/>
</dbReference>
<dbReference type="SUPFAM" id="SSF55136">
    <property type="entry name" value="Probable bacterial effector-binding domain"/>
    <property type="match status" value="1"/>
</dbReference>
<feature type="domain" description="HTH araC/xylS-type" evidence="4">
    <location>
        <begin position="18"/>
        <end position="117"/>
    </location>
</feature>
<dbReference type="PROSITE" id="PS01124">
    <property type="entry name" value="HTH_ARAC_FAMILY_2"/>
    <property type="match status" value="1"/>
</dbReference>
<dbReference type="InterPro" id="IPR050908">
    <property type="entry name" value="SmbC-like"/>
</dbReference>
<keyword evidence="3" id="KW-0804">Transcription</keyword>
<dbReference type="SMART" id="SM00342">
    <property type="entry name" value="HTH_ARAC"/>
    <property type="match status" value="1"/>
</dbReference>
<keyword evidence="1" id="KW-0805">Transcription regulation</keyword>
<name>A0ABR9XMY0_9SPHI</name>
<dbReference type="Gene3D" id="1.10.10.60">
    <property type="entry name" value="Homeodomain-like"/>
    <property type="match status" value="2"/>
</dbReference>
<dbReference type="EMBL" id="JADFFM010000002">
    <property type="protein sequence ID" value="MBE9668738.1"/>
    <property type="molecule type" value="Genomic_DNA"/>
</dbReference>
<accession>A0ABR9XMY0</accession>
<reference evidence="5 6" key="1">
    <citation type="submission" date="2020-10" db="EMBL/GenBank/DDBJ databases">
        <title>Mucilaginibacter mali sp. nov., isolated from rhizosphere soil of apple orchard.</title>
        <authorList>
            <person name="Lee J.-S."/>
            <person name="Kim H.S."/>
            <person name="Kim J.-S."/>
        </authorList>
    </citation>
    <scope>NUCLEOTIDE SEQUENCE [LARGE SCALE GENOMIC DNA]</scope>
    <source>
        <strain evidence="5 6">KCTC 23157</strain>
    </source>
</reference>
<dbReference type="SMART" id="SM00871">
    <property type="entry name" value="AraC_E_bind"/>
    <property type="match status" value="1"/>
</dbReference>
<evidence type="ECO:0000256" key="1">
    <source>
        <dbReference type="ARBA" id="ARBA00023015"/>
    </source>
</evidence>
<dbReference type="Proteomes" id="UP000632774">
    <property type="component" value="Unassembled WGS sequence"/>
</dbReference>
<comment type="caution">
    <text evidence="5">The sequence shown here is derived from an EMBL/GenBank/DDBJ whole genome shotgun (WGS) entry which is preliminary data.</text>
</comment>
<dbReference type="InterPro" id="IPR009057">
    <property type="entry name" value="Homeodomain-like_sf"/>
</dbReference>
<evidence type="ECO:0000313" key="5">
    <source>
        <dbReference type="EMBL" id="MBE9668738.1"/>
    </source>
</evidence>
<evidence type="ECO:0000259" key="4">
    <source>
        <dbReference type="PROSITE" id="PS01124"/>
    </source>
</evidence>
<evidence type="ECO:0000313" key="6">
    <source>
        <dbReference type="Proteomes" id="UP000632774"/>
    </source>
</evidence>
<evidence type="ECO:0000256" key="3">
    <source>
        <dbReference type="ARBA" id="ARBA00023163"/>
    </source>
</evidence>
<dbReference type="PANTHER" id="PTHR40055">
    <property type="entry name" value="TRANSCRIPTIONAL REGULATOR YGIV-RELATED"/>
    <property type="match status" value="1"/>
</dbReference>
<dbReference type="PRINTS" id="PR00032">
    <property type="entry name" value="HTHARAC"/>
</dbReference>
<proteinExistence type="predicted"/>
<dbReference type="InterPro" id="IPR018060">
    <property type="entry name" value="HTH_AraC"/>
</dbReference>
<sequence>MAIAKNTDVVADHIKRVNKAIQYIDEHLDSELSIDLIAGIANFSPYHFHRVFKSVVNEPLNSYIIRKRIEKAAAVLMRQKQVSITELYTKYGFSSNSSFTRAFKKFYRISPTLFRVTCPGRFSKISQANSKNGQSPGLFEPYICSVDEQKLQTMNANIEVKEMPELKLAYISHIGHDNLDITYKKLFAWAAEKGLLRDGNIQPLTIYHDSFKITAPEKIRMSACLILKDPITVDGAVGLITINKGKYVVGHYEIKPEDFGPVWGELFVWLSKNGYKKSDKDVFEIYHNDFTQHPENLSRVDFYIPIT</sequence>
<keyword evidence="6" id="KW-1185">Reference proteome</keyword>
<dbReference type="RefSeq" id="WP_194108124.1">
    <property type="nucleotide sequence ID" value="NZ_JADFFM010000002.1"/>
</dbReference>
<organism evidence="5 6">
    <name type="scientific">Mucilaginibacter boryungensis</name>
    <dbReference type="NCBI Taxonomy" id="768480"/>
    <lineage>
        <taxon>Bacteria</taxon>
        <taxon>Pseudomonadati</taxon>
        <taxon>Bacteroidota</taxon>
        <taxon>Sphingobacteriia</taxon>
        <taxon>Sphingobacteriales</taxon>
        <taxon>Sphingobacteriaceae</taxon>
        <taxon>Mucilaginibacter</taxon>
    </lineage>
</organism>
<dbReference type="InterPro" id="IPR020449">
    <property type="entry name" value="Tscrpt_reg_AraC-type_HTH"/>
</dbReference>
<evidence type="ECO:0000256" key="2">
    <source>
        <dbReference type="ARBA" id="ARBA00023125"/>
    </source>
</evidence>
<dbReference type="InterPro" id="IPR010499">
    <property type="entry name" value="AraC_E-bd"/>
</dbReference>
<dbReference type="SUPFAM" id="SSF46689">
    <property type="entry name" value="Homeodomain-like"/>
    <property type="match status" value="2"/>
</dbReference>
<dbReference type="PANTHER" id="PTHR40055:SF2">
    <property type="entry name" value="DNA GYRASE INHIBITOR"/>
    <property type="match status" value="1"/>
</dbReference>
<gene>
    <name evidence="5" type="ORF">IRJ18_20385</name>
</gene>
<dbReference type="Pfam" id="PF12833">
    <property type="entry name" value="HTH_18"/>
    <property type="match status" value="1"/>
</dbReference>
<protein>
    <submittedName>
        <fullName evidence="5">AraC family transcriptional regulator</fullName>
    </submittedName>
</protein>